<dbReference type="InterPro" id="IPR044751">
    <property type="entry name" value="Ion_transp-like_CBS"/>
</dbReference>
<dbReference type="OrthoDB" id="9798188at2"/>
<evidence type="ECO:0000256" key="2">
    <source>
        <dbReference type="ARBA" id="ARBA00006337"/>
    </source>
</evidence>
<evidence type="ECO:0000256" key="6">
    <source>
        <dbReference type="ARBA" id="ARBA00022989"/>
    </source>
</evidence>
<keyword evidence="16" id="KW-1185">Reference proteome</keyword>
<reference evidence="15 16" key="2">
    <citation type="submission" date="2018-03" db="EMBL/GenBank/DDBJ databases">
        <title>The ancient ancestry and fast evolution of plastids.</title>
        <authorList>
            <person name="Moore K.R."/>
            <person name="Magnabosco C."/>
            <person name="Momper L."/>
            <person name="Gold D.A."/>
            <person name="Bosak T."/>
            <person name="Fournier G.P."/>
        </authorList>
    </citation>
    <scope>NUCLEOTIDE SEQUENCE [LARGE SCALE GENOMIC DNA]</scope>
    <source>
        <strain evidence="15 16">ULC007</strain>
    </source>
</reference>
<dbReference type="Pfam" id="PF00571">
    <property type="entry name" value="CBS"/>
    <property type="match status" value="2"/>
</dbReference>
<keyword evidence="5" id="KW-0677">Repeat</keyword>
<proteinExistence type="inferred from homology"/>
<dbReference type="PANTHER" id="PTHR43099">
    <property type="entry name" value="UPF0053 PROTEIN YRKA"/>
    <property type="match status" value="1"/>
</dbReference>
<evidence type="ECO:0000259" key="14">
    <source>
        <dbReference type="PROSITE" id="PS51846"/>
    </source>
</evidence>
<evidence type="ECO:0000256" key="10">
    <source>
        <dbReference type="PROSITE-ProRule" id="PRU01193"/>
    </source>
</evidence>
<dbReference type="PROSITE" id="PS51371">
    <property type="entry name" value="CBS"/>
    <property type="match status" value="2"/>
</dbReference>
<dbReference type="GO" id="GO:0050660">
    <property type="term" value="F:flavin adenine dinucleotide binding"/>
    <property type="evidence" value="ECO:0007669"/>
    <property type="project" value="InterPro"/>
</dbReference>
<dbReference type="SMART" id="SM01091">
    <property type="entry name" value="CorC_HlyC"/>
    <property type="match status" value="1"/>
</dbReference>
<protein>
    <submittedName>
        <fullName evidence="15">HlyC/CorC family transporter</fullName>
    </submittedName>
</protein>
<keyword evidence="6 10" id="KW-1133">Transmembrane helix</keyword>
<dbReference type="InterPro" id="IPR051676">
    <property type="entry name" value="UPF0053_domain"/>
</dbReference>
<keyword evidence="7 9" id="KW-0129">CBS domain</keyword>
<feature type="domain" description="CBS" evidence="13">
    <location>
        <begin position="280"/>
        <end position="339"/>
    </location>
</feature>
<name>A0A2T1DL92_9CYAN</name>
<keyword evidence="8 10" id="KW-0472">Membrane</keyword>
<dbReference type="STRING" id="1920490.GCA_001895925_02274"/>
<feature type="domain" description="CNNM transmembrane" evidence="14">
    <location>
        <begin position="1"/>
        <end position="200"/>
    </location>
</feature>
<dbReference type="InterPro" id="IPR046342">
    <property type="entry name" value="CBS_dom_sf"/>
</dbReference>
<dbReference type="SUPFAM" id="SSF54631">
    <property type="entry name" value="CBS-domain pair"/>
    <property type="match status" value="1"/>
</dbReference>
<evidence type="ECO:0000256" key="7">
    <source>
        <dbReference type="ARBA" id="ARBA00023122"/>
    </source>
</evidence>
<reference evidence="15 16" key="1">
    <citation type="submission" date="2018-02" db="EMBL/GenBank/DDBJ databases">
        <authorList>
            <person name="Cohen D.B."/>
            <person name="Kent A.D."/>
        </authorList>
    </citation>
    <scope>NUCLEOTIDE SEQUENCE [LARGE SCALE GENOMIC DNA]</scope>
    <source>
        <strain evidence="15 16">ULC007</strain>
    </source>
</reference>
<dbReference type="PANTHER" id="PTHR43099:SF2">
    <property type="entry name" value="UPF0053 PROTEIN YRKA"/>
    <property type="match status" value="1"/>
</dbReference>
<dbReference type="Pfam" id="PF01595">
    <property type="entry name" value="CNNM"/>
    <property type="match status" value="1"/>
</dbReference>
<dbReference type="Gene3D" id="3.30.465.10">
    <property type="match status" value="1"/>
</dbReference>
<feature type="transmembrane region" description="Helical" evidence="12">
    <location>
        <begin position="103"/>
        <end position="123"/>
    </location>
</feature>
<evidence type="ECO:0000256" key="12">
    <source>
        <dbReference type="SAM" id="Phobius"/>
    </source>
</evidence>
<dbReference type="SMART" id="SM00116">
    <property type="entry name" value="CBS"/>
    <property type="match status" value="2"/>
</dbReference>
<dbReference type="PROSITE" id="PS51846">
    <property type="entry name" value="CNNM"/>
    <property type="match status" value="1"/>
</dbReference>
<dbReference type="EMBL" id="PVWG01000003">
    <property type="protein sequence ID" value="PSB21259.1"/>
    <property type="molecule type" value="Genomic_DNA"/>
</dbReference>
<evidence type="ECO:0000313" key="15">
    <source>
        <dbReference type="EMBL" id="PSB21259.1"/>
    </source>
</evidence>
<dbReference type="CDD" id="cd04590">
    <property type="entry name" value="CBS_pair_CorC_HlyC_assoc"/>
    <property type="match status" value="1"/>
</dbReference>
<sequence length="453" mass="50416">MPFTVELLIIFLLTIANGLFVMSEMAIVSARKVRLQQMANQGDARAKAALDLANAPNNFLAIGQVAITLIAIISGAFGEAAISRRVEPVLESIPFLRPYSQPLSFVISVILLAYLTLIIGELVPKRLALNYPERVSSLVAMPMSLLAKVASPIVFLLGVSTDVVLRVLGIRPSGEPTVTEEEIRVMIEQGTEAGMFEQAEEDIMKRVFRLGDRRVSSLMTPRLEIVWLDLEDSLDENRRTMMESSHSRFPVCHGGLDNLLGVVQVYDLLVKTLAGQPIDFTSSLHTPVFVPESTRALKVLELFKQSGTQIAFVVDEYGVIQGLVTLTDVLQAIVGDIPSVEELQEPQAVRREDGSWLLDGMLPIYQFKEILNLEEEELPGEQRGSYQTLGGFVVMHLGRIPSAADHFEWSTMRFEVMDMDGNRVDKVMVMPRRTESRGLEGRGTYEPDRRDRS</sequence>
<dbReference type="InterPro" id="IPR005170">
    <property type="entry name" value="Transptr-assoc_dom"/>
</dbReference>
<keyword evidence="4 10" id="KW-0812">Transmembrane</keyword>
<organism evidence="15 16">
    <name type="scientific">Phormidesmis priestleyi ULC007</name>
    <dbReference type="NCBI Taxonomy" id="1920490"/>
    <lineage>
        <taxon>Bacteria</taxon>
        <taxon>Bacillati</taxon>
        <taxon>Cyanobacteriota</taxon>
        <taxon>Cyanophyceae</taxon>
        <taxon>Leptolyngbyales</taxon>
        <taxon>Leptolyngbyaceae</taxon>
        <taxon>Phormidesmis</taxon>
    </lineage>
</organism>
<feature type="transmembrane region" description="Helical" evidence="12">
    <location>
        <begin position="59"/>
        <end position="82"/>
    </location>
</feature>
<dbReference type="InterPro" id="IPR000644">
    <property type="entry name" value="CBS_dom"/>
</dbReference>
<feature type="region of interest" description="Disordered" evidence="11">
    <location>
        <begin position="432"/>
        <end position="453"/>
    </location>
</feature>
<dbReference type="RefSeq" id="WP_073069910.1">
    <property type="nucleotide sequence ID" value="NZ_MPPI01000004.1"/>
</dbReference>
<dbReference type="SUPFAM" id="SSF56176">
    <property type="entry name" value="FAD-binding/transporter-associated domain-like"/>
    <property type="match status" value="1"/>
</dbReference>
<feature type="domain" description="CBS" evidence="13">
    <location>
        <begin position="219"/>
        <end position="278"/>
    </location>
</feature>
<accession>A0A2T1DL92</accession>
<evidence type="ECO:0000313" key="16">
    <source>
        <dbReference type="Proteomes" id="UP000238634"/>
    </source>
</evidence>
<comment type="similarity">
    <text evidence="2">Belongs to the UPF0053 family.</text>
</comment>
<dbReference type="AlphaFoldDB" id="A0A2T1DL92"/>
<dbReference type="InterPro" id="IPR016169">
    <property type="entry name" value="FAD-bd_PCMH_sub2"/>
</dbReference>
<evidence type="ECO:0000256" key="8">
    <source>
        <dbReference type="ARBA" id="ARBA00023136"/>
    </source>
</evidence>
<dbReference type="Pfam" id="PF03471">
    <property type="entry name" value="CorC_HlyC"/>
    <property type="match status" value="1"/>
</dbReference>
<evidence type="ECO:0000256" key="3">
    <source>
        <dbReference type="ARBA" id="ARBA00022475"/>
    </source>
</evidence>
<evidence type="ECO:0000256" key="9">
    <source>
        <dbReference type="PROSITE-ProRule" id="PRU00703"/>
    </source>
</evidence>
<evidence type="ECO:0000256" key="1">
    <source>
        <dbReference type="ARBA" id="ARBA00004651"/>
    </source>
</evidence>
<comment type="subcellular location">
    <subcellularLocation>
        <location evidence="1">Cell membrane</location>
        <topology evidence="1">Multi-pass membrane protein</topology>
    </subcellularLocation>
</comment>
<evidence type="ECO:0000256" key="11">
    <source>
        <dbReference type="SAM" id="MobiDB-lite"/>
    </source>
</evidence>
<dbReference type="InterPro" id="IPR002550">
    <property type="entry name" value="CNNM"/>
</dbReference>
<evidence type="ECO:0000259" key="13">
    <source>
        <dbReference type="PROSITE" id="PS51371"/>
    </source>
</evidence>
<comment type="caution">
    <text evidence="15">The sequence shown here is derived from an EMBL/GenBank/DDBJ whole genome shotgun (WGS) entry which is preliminary data.</text>
</comment>
<dbReference type="GO" id="GO:0005886">
    <property type="term" value="C:plasma membrane"/>
    <property type="evidence" value="ECO:0007669"/>
    <property type="project" value="UniProtKB-SubCell"/>
</dbReference>
<evidence type="ECO:0000256" key="5">
    <source>
        <dbReference type="ARBA" id="ARBA00022737"/>
    </source>
</evidence>
<dbReference type="InterPro" id="IPR036318">
    <property type="entry name" value="FAD-bd_PCMH-like_sf"/>
</dbReference>
<feature type="transmembrane region" description="Helical" evidence="12">
    <location>
        <begin position="143"/>
        <end position="165"/>
    </location>
</feature>
<evidence type="ECO:0000256" key="4">
    <source>
        <dbReference type="ARBA" id="ARBA00022692"/>
    </source>
</evidence>
<dbReference type="Proteomes" id="UP000238634">
    <property type="component" value="Unassembled WGS sequence"/>
</dbReference>
<dbReference type="Gene3D" id="3.10.580.10">
    <property type="entry name" value="CBS-domain"/>
    <property type="match status" value="1"/>
</dbReference>
<keyword evidence="3" id="KW-1003">Cell membrane</keyword>
<feature type="transmembrane region" description="Helical" evidence="12">
    <location>
        <begin position="7"/>
        <end position="28"/>
    </location>
</feature>
<gene>
    <name evidence="15" type="ORF">C7B65_04845</name>
</gene>